<dbReference type="OrthoDB" id="148931at2"/>
<dbReference type="EMBL" id="LN890656">
    <property type="protein sequence ID" value="CUS06185.1"/>
    <property type="molecule type" value="Genomic_DNA"/>
</dbReference>
<reference evidence="3" key="1">
    <citation type="submission" date="2016-01" db="EMBL/GenBank/DDBJ databases">
        <authorList>
            <person name="Mcilroy J.S."/>
            <person name="Karst M S."/>
            <person name="Albertsen M."/>
        </authorList>
    </citation>
    <scope>NUCLEOTIDE SEQUENCE</scope>
    <source>
        <strain evidence="3">Cfx-K</strain>
    </source>
</reference>
<keyword evidence="4" id="KW-1185">Reference proteome</keyword>
<gene>
    <name evidence="3" type="ORF">CFX0092_B0651</name>
</gene>
<dbReference type="AlphaFoldDB" id="A0A160TA42"/>
<evidence type="ECO:0000259" key="2">
    <source>
        <dbReference type="Pfam" id="PF10552"/>
    </source>
</evidence>
<dbReference type="InterPro" id="IPR018878">
    <property type="entry name" value="ORF6C_dom"/>
</dbReference>
<evidence type="ECO:0000313" key="4">
    <source>
        <dbReference type="Proteomes" id="UP000215027"/>
    </source>
</evidence>
<dbReference type="Proteomes" id="UP000215027">
    <property type="component" value="Chromosome II"/>
</dbReference>
<sequence length="262" mass="29318">MVMTMSDKALVVSEQRDVDFYGDELTAARGSDGQIYVSIRQMCESLGVDDNGQRQRMRRQPVLSEGIGVCKLHTPGGVQDTFVLRVDLVPLWLSGIRTSAVSDEIRPKLERFQREAAKVLWEAFQQGRLTADLDFDALLAQDSPEAQAYKMAQAVMQLARNQLLMRSQLADHAQRLETIEAQLGDTGRNVTPDQASQLSQAVKAVALAQGKKTGRNEFGAVYGELYRKFGITGYKMLPARRFDEAMKFLTDWHEELGGMLPF</sequence>
<evidence type="ECO:0008006" key="5">
    <source>
        <dbReference type="Google" id="ProtNLM"/>
    </source>
</evidence>
<name>A0A160TA42_9CHLR</name>
<evidence type="ECO:0000259" key="1">
    <source>
        <dbReference type="Pfam" id="PF10547"/>
    </source>
</evidence>
<dbReference type="InterPro" id="IPR018875">
    <property type="entry name" value="Antirepressor_Ant_N"/>
</dbReference>
<dbReference type="Pfam" id="PF10547">
    <property type="entry name" value="P22_AR_N"/>
    <property type="match status" value="1"/>
</dbReference>
<protein>
    <recommendedName>
        <fullName evidence="5">Antirepressor protein ant N-terminal domain-containing protein</fullName>
    </recommendedName>
</protein>
<dbReference type="Pfam" id="PF10552">
    <property type="entry name" value="ORF6C"/>
    <property type="match status" value="1"/>
</dbReference>
<feature type="domain" description="Antirepressor protein ant N-terminal" evidence="1">
    <location>
        <begin position="17"/>
        <end position="128"/>
    </location>
</feature>
<accession>A0A160TA42</accession>
<dbReference type="KEGG" id="pbf:CFX0092_B0651"/>
<proteinExistence type="predicted"/>
<organism evidence="3 4">
    <name type="scientific">Candidatus Promineifilum breve</name>
    <dbReference type="NCBI Taxonomy" id="1806508"/>
    <lineage>
        <taxon>Bacteria</taxon>
        <taxon>Bacillati</taxon>
        <taxon>Chloroflexota</taxon>
        <taxon>Ardenticatenia</taxon>
        <taxon>Candidatus Promineifilales</taxon>
        <taxon>Candidatus Promineifilaceae</taxon>
        <taxon>Candidatus Promineifilum</taxon>
    </lineage>
</organism>
<feature type="domain" description="ORF6C" evidence="2">
    <location>
        <begin position="166"/>
        <end position="253"/>
    </location>
</feature>
<evidence type="ECO:0000313" key="3">
    <source>
        <dbReference type="EMBL" id="CUS06185.1"/>
    </source>
</evidence>